<dbReference type="InterPro" id="IPR045335">
    <property type="entry name" value="FtsQ_C_sf"/>
</dbReference>
<dbReference type="Gene3D" id="3.40.50.11690">
    <property type="entry name" value="Cell division protein FtsQ/DivIB"/>
    <property type="match status" value="1"/>
</dbReference>
<keyword evidence="3" id="KW-1185">Reference proteome</keyword>
<evidence type="ECO:0000313" key="3">
    <source>
        <dbReference type="Proteomes" id="UP000271339"/>
    </source>
</evidence>
<keyword evidence="1" id="KW-0812">Transmembrane</keyword>
<comment type="caution">
    <text evidence="2">The sequence shown here is derived from an EMBL/GenBank/DDBJ whole genome shotgun (WGS) entry which is preliminary data.</text>
</comment>
<dbReference type="Proteomes" id="UP000271339">
    <property type="component" value="Unassembled WGS sequence"/>
</dbReference>
<dbReference type="OrthoDB" id="1466667at2"/>
<name>A0A3L9YIE2_9FLAO</name>
<accession>A0A3L9YIE2</accession>
<evidence type="ECO:0000313" key="2">
    <source>
        <dbReference type="EMBL" id="RMA57698.1"/>
    </source>
</evidence>
<dbReference type="AlphaFoldDB" id="A0A3L9YIE2"/>
<dbReference type="RefSeq" id="WP_121908058.1">
    <property type="nucleotide sequence ID" value="NZ_REFC01000014.1"/>
</dbReference>
<evidence type="ECO:0000256" key="1">
    <source>
        <dbReference type="SAM" id="Phobius"/>
    </source>
</evidence>
<reference evidence="2 3" key="1">
    <citation type="submission" date="2018-10" db="EMBL/GenBank/DDBJ databases">
        <title>Genomic Encyclopedia of Archaeal and Bacterial Type Strains, Phase II (KMG-II): from individual species to whole genera.</title>
        <authorList>
            <person name="Goeker M."/>
        </authorList>
    </citation>
    <scope>NUCLEOTIDE SEQUENCE [LARGE SCALE GENOMIC DNA]</scope>
    <source>
        <strain evidence="2 3">DSM 23424</strain>
    </source>
</reference>
<dbReference type="EMBL" id="REFC01000014">
    <property type="protein sequence ID" value="RMA57698.1"/>
    <property type="molecule type" value="Genomic_DNA"/>
</dbReference>
<feature type="transmembrane region" description="Helical" evidence="1">
    <location>
        <begin position="6"/>
        <end position="23"/>
    </location>
</feature>
<sequence length="238" mass="27211">MKTSLIILKFALLTIAIVLLFSFTKRRNEGRNLTHIDVSFVDENSPFITINTVNKLLIQSQEKVTNVNKETLVLNEMEQRLMENPMIRDAQVFITVDGTLGAKIEQRTPIGRVIGTPDFYLDADGKKMPLSSVYSARVPLIDGNSKMDFEKVTELLLKINKDPFMKKSVVGLNVTKDGSIEMQLRKQNFKVLLGKPEAIEKKFQNFKAFYQKTKQDSTLTEYRLVNLQYESQVVATKR</sequence>
<protein>
    <submittedName>
        <fullName evidence="2">Cell division protein FtsQ</fullName>
    </submittedName>
</protein>
<keyword evidence="2" id="KW-0131">Cell cycle</keyword>
<keyword evidence="2" id="KW-0132">Cell division</keyword>
<dbReference type="GO" id="GO:0051301">
    <property type="term" value="P:cell division"/>
    <property type="evidence" value="ECO:0007669"/>
    <property type="project" value="UniProtKB-KW"/>
</dbReference>
<proteinExistence type="predicted"/>
<organism evidence="2 3">
    <name type="scientific">Ulvibacter antarcticus</name>
    <dbReference type="NCBI Taxonomy" id="442714"/>
    <lineage>
        <taxon>Bacteria</taxon>
        <taxon>Pseudomonadati</taxon>
        <taxon>Bacteroidota</taxon>
        <taxon>Flavobacteriia</taxon>
        <taxon>Flavobacteriales</taxon>
        <taxon>Flavobacteriaceae</taxon>
        <taxon>Ulvibacter</taxon>
    </lineage>
</organism>
<keyword evidence="1" id="KW-0472">Membrane</keyword>
<gene>
    <name evidence="2" type="ORF">BXY75_2502</name>
</gene>
<keyword evidence="1" id="KW-1133">Transmembrane helix</keyword>